<evidence type="ECO:0000313" key="2">
    <source>
        <dbReference type="EMBL" id="KAL0918134.1"/>
    </source>
</evidence>
<protein>
    <submittedName>
        <fullName evidence="2">Uncharacterized protein</fullName>
    </submittedName>
</protein>
<reference evidence="2 3" key="1">
    <citation type="journal article" date="2024" name="Plant Biotechnol. J.">
        <title>Dendrobium thyrsiflorum genome and its molecular insights into genes involved in important horticultural traits.</title>
        <authorList>
            <person name="Chen B."/>
            <person name="Wang J.Y."/>
            <person name="Zheng P.J."/>
            <person name="Li K.L."/>
            <person name="Liang Y.M."/>
            <person name="Chen X.F."/>
            <person name="Zhang C."/>
            <person name="Zhao X."/>
            <person name="He X."/>
            <person name="Zhang G.Q."/>
            <person name="Liu Z.J."/>
            <person name="Xu Q."/>
        </authorList>
    </citation>
    <scope>NUCLEOTIDE SEQUENCE [LARGE SCALE GENOMIC DNA]</scope>
    <source>
        <strain evidence="2">GZMU011</strain>
    </source>
</reference>
<evidence type="ECO:0000313" key="3">
    <source>
        <dbReference type="Proteomes" id="UP001552299"/>
    </source>
</evidence>
<keyword evidence="3" id="KW-1185">Reference proteome</keyword>
<name>A0ABD0UZK0_DENTH</name>
<dbReference type="EMBL" id="JANQDX010000009">
    <property type="protein sequence ID" value="KAL0918134.1"/>
    <property type="molecule type" value="Genomic_DNA"/>
</dbReference>
<organism evidence="2 3">
    <name type="scientific">Dendrobium thyrsiflorum</name>
    <name type="common">Pinecone-like raceme dendrobium</name>
    <name type="synonym">Orchid</name>
    <dbReference type="NCBI Taxonomy" id="117978"/>
    <lineage>
        <taxon>Eukaryota</taxon>
        <taxon>Viridiplantae</taxon>
        <taxon>Streptophyta</taxon>
        <taxon>Embryophyta</taxon>
        <taxon>Tracheophyta</taxon>
        <taxon>Spermatophyta</taxon>
        <taxon>Magnoliopsida</taxon>
        <taxon>Liliopsida</taxon>
        <taxon>Asparagales</taxon>
        <taxon>Orchidaceae</taxon>
        <taxon>Epidendroideae</taxon>
        <taxon>Malaxideae</taxon>
        <taxon>Dendrobiinae</taxon>
        <taxon>Dendrobium</taxon>
    </lineage>
</organism>
<proteinExistence type="predicted"/>
<comment type="caution">
    <text evidence="2">The sequence shown here is derived from an EMBL/GenBank/DDBJ whole genome shotgun (WGS) entry which is preliminary data.</text>
</comment>
<dbReference type="Proteomes" id="UP001552299">
    <property type="component" value="Unassembled WGS sequence"/>
</dbReference>
<accession>A0ABD0UZK0</accession>
<sequence>MDSDPDINVSPEPQLSEEELRLSYLSLEDSRNVPEGVRLERNCSLPADFYDAREDIKSDDVEASPPHMVTVGREGSSKGKIGLIEGLEMDGESPPSPSSSGYAGERGSSGGSSGIGEEVDGGGRVLHDDWDKGKRRIDEKFGNQSEKRVTFGRNAAANCAEICCCLTILGSHHSCPGCAPAVQVAVQRNSSRLPADQPVWRPSWAILISQIAAHNIKEVLVRHPLPPRTSNQTPEPGDGELSPKLLSS</sequence>
<feature type="region of interest" description="Disordered" evidence="1">
    <location>
        <begin position="56"/>
        <end position="131"/>
    </location>
</feature>
<feature type="region of interest" description="Disordered" evidence="1">
    <location>
        <begin position="224"/>
        <end position="248"/>
    </location>
</feature>
<gene>
    <name evidence="2" type="ORF">M5K25_010125</name>
</gene>
<dbReference type="AlphaFoldDB" id="A0ABD0UZK0"/>
<evidence type="ECO:0000256" key="1">
    <source>
        <dbReference type="SAM" id="MobiDB-lite"/>
    </source>
</evidence>